<proteinExistence type="predicted"/>
<sequence length="232" mass="25477">MPPTDRLVPRFAAEPPQEGFPYGRWAETLQAEFLAACLRAAEEADDLDVGEATDITWFPDRTWEARTWIPASTRTTTGVELFGHVSFRPATDEEEADEFEAHAEATDILAEDNPDWRIDVSDHVVGDWRGELGNVADMTLVWGVPLVRGGVTACAELGGITVDQCALAEDRFTLIAPDAYRSDTLEIVLYDGKGHELARESLYAEGDEDEPAQNGDSSTRNVDDVEDAFGAD</sequence>
<dbReference type="Proteomes" id="UP001058860">
    <property type="component" value="Chromosome"/>
</dbReference>
<keyword evidence="3" id="KW-1185">Reference proteome</keyword>
<gene>
    <name evidence="2" type="ORF">LRS13_03185</name>
</gene>
<evidence type="ECO:0000313" key="3">
    <source>
        <dbReference type="Proteomes" id="UP001058860"/>
    </source>
</evidence>
<accession>A0ABY5PIW4</accession>
<dbReference type="RefSeq" id="WP_353865035.1">
    <property type="nucleotide sequence ID" value="NZ_CP088295.1"/>
</dbReference>
<dbReference type="EMBL" id="CP088295">
    <property type="protein sequence ID" value="UUY04556.1"/>
    <property type="molecule type" value="Genomic_DNA"/>
</dbReference>
<reference evidence="3" key="1">
    <citation type="submission" date="2021-11" db="EMBL/GenBank/DDBJ databases">
        <title>Cultivation dependent microbiological survey of springs from the worlds oldest radium mine currently devoted to the extraction of radon-saturated water.</title>
        <authorList>
            <person name="Kapinusova G."/>
            <person name="Smrhova T."/>
            <person name="Strejcek M."/>
            <person name="Suman J."/>
            <person name="Jani K."/>
            <person name="Pajer P."/>
            <person name="Uhlik O."/>
        </authorList>
    </citation>
    <scope>NUCLEOTIDE SEQUENCE [LARGE SCALE GENOMIC DNA]</scope>
    <source>
        <strain evidence="3">J379</strain>
    </source>
</reference>
<evidence type="ECO:0000256" key="1">
    <source>
        <dbReference type="SAM" id="MobiDB-lite"/>
    </source>
</evidence>
<name>A0ABY5PIW4_9ACTN</name>
<feature type="region of interest" description="Disordered" evidence="1">
    <location>
        <begin position="204"/>
        <end position="232"/>
    </location>
</feature>
<organism evidence="2 3">
    <name type="scientific">Svornostia abyssi</name>
    <dbReference type="NCBI Taxonomy" id="2898438"/>
    <lineage>
        <taxon>Bacteria</taxon>
        <taxon>Bacillati</taxon>
        <taxon>Actinomycetota</taxon>
        <taxon>Thermoleophilia</taxon>
        <taxon>Solirubrobacterales</taxon>
        <taxon>Baekduiaceae</taxon>
        <taxon>Svornostia</taxon>
    </lineage>
</organism>
<evidence type="ECO:0000313" key="2">
    <source>
        <dbReference type="EMBL" id="UUY04556.1"/>
    </source>
</evidence>
<protein>
    <submittedName>
        <fullName evidence="2">Uncharacterized protein</fullName>
    </submittedName>
</protein>